<sequence>MISNIQTSFTMKLSYLKVIQTNGVRKLGTVLNKAISFPIAAASCLDSTFGFSFLDTTAAELFSRLDSVHINFKQRYVPFLDAFPISYEARKGCPGRTCDDTKSDTRTMTSPTCLSDSNLRRLYT</sequence>
<dbReference type="EMBL" id="JBDFQZ010000002">
    <property type="protein sequence ID" value="KAK9748161.1"/>
    <property type="molecule type" value="Genomic_DNA"/>
</dbReference>
<gene>
    <name evidence="1" type="ORF">RND81_02G040300</name>
</gene>
<evidence type="ECO:0000313" key="2">
    <source>
        <dbReference type="Proteomes" id="UP001443914"/>
    </source>
</evidence>
<keyword evidence="2" id="KW-1185">Reference proteome</keyword>
<organism evidence="1 2">
    <name type="scientific">Saponaria officinalis</name>
    <name type="common">Common soapwort</name>
    <name type="synonym">Lychnis saponaria</name>
    <dbReference type="NCBI Taxonomy" id="3572"/>
    <lineage>
        <taxon>Eukaryota</taxon>
        <taxon>Viridiplantae</taxon>
        <taxon>Streptophyta</taxon>
        <taxon>Embryophyta</taxon>
        <taxon>Tracheophyta</taxon>
        <taxon>Spermatophyta</taxon>
        <taxon>Magnoliopsida</taxon>
        <taxon>eudicotyledons</taxon>
        <taxon>Gunneridae</taxon>
        <taxon>Pentapetalae</taxon>
        <taxon>Caryophyllales</taxon>
        <taxon>Caryophyllaceae</taxon>
        <taxon>Caryophylleae</taxon>
        <taxon>Saponaria</taxon>
    </lineage>
</organism>
<proteinExistence type="predicted"/>
<dbReference type="Proteomes" id="UP001443914">
    <property type="component" value="Unassembled WGS sequence"/>
</dbReference>
<reference evidence="1" key="1">
    <citation type="submission" date="2024-03" db="EMBL/GenBank/DDBJ databases">
        <title>WGS assembly of Saponaria officinalis var. Norfolk2.</title>
        <authorList>
            <person name="Jenkins J."/>
            <person name="Shu S."/>
            <person name="Grimwood J."/>
            <person name="Barry K."/>
            <person name="Goodstein D."/>
            <person name="Schmutz J."/>
            <person name="Leebens-Mack J."/>
            <person name="Osbourn A."/>
        </authorList>
    </citation>
    <scope>NUCLEOTIDE SEQUENCE [LARGE SCALE GENOMIC DNA]</scope>
    <source>
        <strain evidence="1">JIC</strain>
    </source>
</reference>
<evidence type="ECO:0000313" key="1">
    <source>
        <dbReference type="EMBL" id="KAK9748161.1"/>
    </source>
</evidence>
<protein>
    <submittedName>
        <fullName evidence="1">Uncharacterized protein</fullName>
    </submittedName>
</protein>
<comment type="caution">
    <text evidence="1">The sequence shown here is derived from an EMBL/GenBank/DDBJ whole genome shotgun (WGS) entry which is preliminary data.</text>
</comment>
<dbReference type="AlphaFoldDB" id="A0AAW1MRK5"/>
<name>A0AAW1MRK5_SAPOF</name>
<accession>A0AAW1MRK5</accession>